<dbReference type="CDD" id="cd04301">
    <property type="entry name" value="NAT_SF"/>
    <property type="match status" value="1"/>
</dbReference>
<evidence type="ECO:0000313" key="2">
    <source>
        <dbReference type="EMBL" id="QEI08890.1"/>
    </source>
</evidence>
<keyword evidence="2" id="KW-0808">Transferase</keyword>
<dbReference type="PROSITE" id="PS51186">
    <property type="entry name" value="GNAT"/>
    <property type="match status" value="1"/>
</dbReference>
<keyword evidence="3" id="KW-1185">Reference proteome</keyword>
<dbReference type="InterPro" id="IPR016181">
    <property type="entry name" value="Acyl_CoA_acyltransferase"/>
</dbReference>
<organism evidence="2 3">
    <name type="scientific">Pigmentiphaga aceris</name>
    <dbReference type="NCBI Taxonomy" id="1940612"/>
    <lineage>
        <taxon>Bacteria</taxon>
        <taxon>Pseudomonadati</taxon>
        <taxon>Pseudomonadota</taxon>
        <taxon>Betaproteobacteria</taxon>
        <taxon>Burkholderiales</taxon>
        <taxon>Alcaligenaceae</taxon>
        <taxon>Pigmentiphaga</taxon>
    </lineage>
</organism>
<sequence>MDRYGVDHHPDRTFPNGTLCRAGGGCRRSRRVKTTDANAVLAYRPLHAADAAAAHRLTQSIHWSHRLIDWQALLRNGTGVAALAGDEIVGVAMYWLHDDTHASLGMVITAPDYQGQGIDREMVERVMPALAGRSVLVNAFADSRSMYEDLGFVLVGRVERHQGAVFEAQPIALAPGQRVRPMSVGEGPALAALCARAAGISRGHALENLRPARDCVVLERDGVAQGFALCRRVGGAHVIGPVVAPDIDSAKLLINHWMATHLDVYLRIDVVGCPPLDTWINARGLLPAITFLSMVRGEAPQGDATMRLFTLVNLALG</sequence>
<dbReference type="Pfam" id="PF18014">
    <property type="entry name" value="Acetyltransf_18"/>
    <property type="match status" value="1"/>
</dbReference>
<evidence type="ECO:0000259" key="1">
    <source>
        <dbReference type="PROSITE" id="PS51186"/>
    </source>
</evidence>
<protein>
    <submittedName>
        <fullName evidence="2">GNAT family N-acetyltransferase</fullName>
    </submittedName>
</protein>
<evidence type="ECO:0000313" key="3">
    <source>
        <dbReference type="Proteomes" id="UP000325161"/>
    </source>
</evidence>
<dbReference type="InterPro" id="IPR052729">
    <property type="entry name" value="Acyl/Acetyltrans_Enzymes"/>
</dbReference>
<proteinExistence type="predicted"/>
<dbReference type="GO" id="GO:0016747">
    <property type="term" value="F:acyltransferase activity, transferring groups other than amino-acyl groups"/>
    <property type="evidence" value="ECO:0007669"/>
    <property type="project" value="InterPro"/>
</dbReference>
<name>A0A5C0B676_9BURK</name>
<dbReference type="Gene3D" id="3.40.630.90">
    <property type="match status" value="1"/>
</dbReference>
<feature type="domain" description="N-acetyltransferase" evidence="1">
    <location>
        <begin position="41"/>
        <end position="172"/>
    </location>
</feature>
<dbReference type="KEGG" id="pacr:FXN63_25805"/>
<gene>
    <name evidence="2" type="ORF">FXN63_25805</name>
</gene>
<dbReference type="AlphaFoldDB" id="A0A5C0B676"/>
<dbReference type="InterPro" id="IPR000182">
    <property type="entry name" value="GNAT_dom"/>
</dbReference>
<dbReference type="OrthoDB" id="510731at2"/>
<dbReference type="PANTHER" id="PTHR47237">
    <property type="entry name" value="SLL0310 PROTEIN"/>
    <property type="match status" value="1"/>
</dbReference>
<dbReference type="PANTHER" id="PTHR47237:SF2">
    <property type="entry name" value="BLL4206 PROTEIN"/>
    <property type="match status" value="1"/>
</dbReference>
<dbReference type="SUPFAM" id="SSF55729">
    <property type="entry name" value="Acyl-CoA N-acyltransferases (Nat)"/>
    <property type="match status" value="1"/>
</dbReference>
<reference evidence="2 3" key="1">
    <citation type="submission" date="2019-08" db="EMBL/GenBank/DDBJ databases">
        <title>Amphibian skin-associated Pigmentiphaga: genome sequence and occurrence across geography and hosts.</title>
        <authorList>
            <person name="Bletz M.C."/>
            <person name="Bunk B."/>
            <person name="Sproeer C."/>
            <person name="Biwer P."/>
            <person name="Reiter S."/>
            <person name="Rabemananjara F.C.E."/>
            <person name="Schulz S."/>
            <person name="Overmann J."/>
            <person name="Vences M."/>
        </authorList>
    </citation>
    <scope>NUCLEOTIDE SEQUENCE [LARGE SCALE GENOMIC DNA]</scope>
    <source>
        <strain evidence="2 3">Mada1488</strain>
    </source>
</reference>
<dbReference type="EMBL" id="CP043046">
    <property type="protein sequence ID" value="QEI08890.1"/>
    <property type="molecule type" value="Genomic_DNA"/>
</dbReference>
<dbReference type="Gene3D" id="3.40.630.30">
    <property type="match status" value="1"/>
</dbReference>
<accession>A0A5C0B676</accession>
<dbReference type="InterPro" id="IPR041496">
    <property type="entry name" value="YitH/HolE_GNAT"/>
</dbReference>
<dbReference type="Pfam" id="PF00583">
    <property type="entry name" value="Acetyltransf_1"/>
    <property type="match status" value="1"/>
</dbReference>
<dbReference type="Proteomes" id="UP000325161">
    <property type="component" value="Chromosome"/>
</dbReference>